<evidence type="ECO:0000256" key="1">
    <source>
        <dbReference type="ARBA" id="ARBA00001946"/>
    </source>
</evidence>
<sequence>MANVFVYGTLCHLPLLETVLGRAVAAVPARLPDHAVFWAQSQPFPLIVAAPGQTAQGLFVPDLGAEDMARLDYYEGGFAYHTREVTLDNGHSARVYFPDPGHWLPGAPWSLADWVAARGAVVTETARDVMALYGNTPAAEALRRYGMMLGRGASRLRAARSEPPTLRRAATSADVDIVAHRQPYANYFAVEEFDLRYRRFDGTWSDQTTRAAFVSGDAATVLPYDPVRDRVLLVEQFRPGLYARGEANPWLLEAVAGRIDPFETPETCARREAQEEAGVVLRDLIEVAQYYPSPGAKTEYLYSYVGLCDLPDATPRSGGLAEEVEDIRAHVLPFDRLMDLIRRREAGNGPLILTAMWLHANRATLRSAG</sequence>
<dbReference type="Pfam" id="PF00293">
    <property type="entry name" value="NUDIX"/>
    <property type="match status" value="1"/>
</dbReference>
<evidence type="ECO:0000256" key="8">
    <source>
        <dbReference type="ARBA" id="ARBA00025164"/>
    </source>
</evidence>
<dbReference type="NCBIfam" id="TIGR00052">
    <property type="entry name" value="nudix-type nucleoside diphosphatase, YffH/AdpP family"/>
    <property type="match status" value="1"/>
</dbReference>
<dbReference type="EC" id="3.6.1.13" evidence="3"/>
<evidence type="ECO:0000256" key="13">
    <source>
        <dbReference type="PIRSR" id="PIRSR604385-2"/>
    </source>
</evidence>
<accession>A0A1N7K0P3</accession>
<comment type="cofactor">
    <cofactor evidence="1 13">
        <name>Mg(2+)</name>
        <dbReference type="ChEBI" id="CHEBI:18420"/>
    </cofactor>
</comment>
<dbReference type="OrthoDB" id="5292471at2"/>
<evidence type="ECO:0000256" key="5">
    <source>
        <dbReference type="ARBA" id="ARBA00022723"/>
    </source>
</evidence>
<comment type="similarity">
    <text evidence="2">Belongs to the Nudix hydrolase family. NudF subfamily.</text>
</comment>
<evidence type="ECO:0000256" key="4">
    <source>
        <dbReference type="ARBA" id="ARBA00013297"/>
    </source>
</evidence>
<evidence type="ECO:0000256" key="9">
    <source>
        <dbReference type="ARBA" id="ARBA00030162"/>
    </source>
</evidence>
<dbReference type="InterPro" id="IPR013024">
    <property type="entry name" value="GGCT-like"/>
</dbReference>
<evidence type="ECO:0000256" key="2">
    <source>
        <dbReference type="ARBA" id="ARBA00007482"/>
    </source>
</evidence>
<feature type="binding site" evidence="13">
    <location>
        <position position="276"/>
    </location>
    <ligand>
        <name>Mg(2+)</name>
        <dbReference type="ChEBI" id="CHEBI:18420"/>
        <label>1</label>
    </ligand>
</feature>
<evidence type="ECO:0000256" key="10">
    <source>
        <dbReference type="ARBA" id="ARBA00030308"/>
    </source>
</evidence>
<dbReference type="GO" id="GO:0019144">
    <property type="term" value="F:ADP-sugar diphosphatase activity"/>
    <property type="evidence" value="ECO:0007669"/>
    <property type="project" value="TreeGrafter"/>
</dbReference>
<feature type="domain" description="Nudix hydrolase" evidence="15">
    <location>
        <begin position="214"/>
        <end position="354"/>
    </location>
</feature>
<dbReference type="InterPro" id="IPR009288">
    <property type="entry name" value="AIG2-like_dom"/>
</dbReference>
<dbReference type="PANTHER" id="PTHR11839">
    <property type="entry name" value="UDP/ADP-SUGAR PYROPHOSPHATASE"/>
    <property type="match status" value="1"/>
</dbReference>
<dbReference type="GO" id="GO:0019693">
    <property type="term" value="P:ribose phosphate metabolic process"/>
    <property type="evidence" value="ECO:0007669"/>
    <property type="project" value="TreeGrafter"/>
</dbReference>
<feature type="binding site" evidence="13">
    <location>
        <position position="325"/>
    </location>
    <ligand>
        <name>Mg(2+)</name>
        <dbReference type="ChEBI" id="CHEBI:18420"/>
        <label>1</label>
    </ligand>
</feature>
<dbReference type="PROSITE" id="PS51462">
    <property type="entry name" value="NUDIX"/>
    <property type="match status" value="1"/>
</dbReference>
<dbReference type="PANTHER" id="PTHR11839:SF5">
    <property type="entry name" value="ADP-RIBOSE PYROPHOSPHATASE"/>
    <property type="match status" value="1"/>
</dbReference>
<proteinExistence type="inferred from homology"/>
<dbReference type="CDD" id="cd06661">
    <property type="entry name" value="GGCT_like"/>
    <property type="match status" value="1"/>
</dbReference>
<evidence type="ECO:0000259" key="15">
    <source>
        <dbReference type="PROSITE" id="PS51462"/>
    </source>
</evidence>
<organism evidence="16 17">
    <name type="scientific">Gemmobacter megaterium</name>
    <dbReference type="NCBI Taxonomy" id="1086013"/>
    <lineage>
        <taxon>Bacteria</taxon>
        <taxon>Pseudomonadati</taxon>
        <taxon>Pseudomonadota</taxon>
        <taxon>Alphaproteobacteria</taxon>
        <taxon>Rhodobacterales</taxon>
        <taxon>Paracoccaceae</taxon>
        <taxon>Gemmobacter</taxon>
    </lineage>
</organism>
<feature type="binding site" evidence="13">
    <location>
        <position position="272"/>
    </location>
    <ligand>
        <name>Mg(2+)</name>
        <dbReference type="ChEBI" id="CHEBI:18420"/>
        <label>1</label>
    </ligand>
</feature>
<evidence type="ECO:0000313" key="17">
    <source>
        <dbReference type="Proteomes" id="UP000186141"/>
    </source>
</evidence>
<evidence type="ECO:0000256" key="3">
    <source>
        <dbReference type="ARBA" id="ARBA00012453"/>
    </source>
</evidence>
<name>A0A1N7K0P3_9RHOB</name>
<dbReference type="Gene3D" id="3.90.79.10">
    <property type="entry name" value="Nucleoside Triphosphate Pyrophosphohydrolase"/>
    <property type="match status" value="1"/>
</dbReference>
<dbReference type="AlphaFoldDB" id="A0A1N7K0P3"/>
<comment type="function">
    <text evidence="8">Acts on ADP-mannose and ADP-glucose as well as ADP-ribose. Prevents glycogen biosynthesis. The reaction catalyzed by this enzyme is a limiting step of the gluconeogenic process.</text>
</comment>
<dbReference type="GO" id="GO:0006753">
    <property type="term" value="P:nucleoside phosphate metabolic process"/>
    <property type="evidence" value="ECO:0007669"/>
    <property type="project" value="TreeGrafter"/>
</dbReference>
<dbReference type="GO" id="GO:0047631">
    <property type="term" value="F:ADP-ribose diphosphatase activity"/>
    <property type="evidence" value="ECO:0007669"/>
    <property type="project" value="UniProtKB-EC"/>
</dbReference>
<dbReference type="SUPFAM" id="SSF55811">
    <property type="entry name" value="Nudix"/>
    <property type="match status" value="1"/>
</dbReference>
<dbReference type="InterPro" id="IPR036568">
    <property type="entry name" value="GGCT-like_sf"/>
</dbReference>
<dbReference type="InterPro" id="IPR015797">
    <property type="entry name" value="NUDIX_hydrolase-like_dom_sf"/>
</dbReference>
<keyword evidence="6" id="KW-0378">Hydrolase</keyword>
<dbReference type="InterPro" id="IPR004385">
    <property type="entry name" value="NDP_pyrophosphatase"/>
</dbReference>
<feature type="binding site" evidence="13">
    <location>
        <position position="256"/>
    </location>
    <ligand>
        <name>Mg(2+)</name>
        <dbReference type="ChEBI" id="CHEBI:18420"/>
        <label>1</label>
    </ligand>
</feature>
<keyword evidence="17" id="KW-1185">Reference proteome</keyword>
<keyword evidence="5 13" id="KW-0479">Metal-binding</keyword>
<dbReference type="EMBL" id="FTOT01000001">
    <property type="protein sequence ID" value="SIS55086.1"/>
    <property type="molecule type" value="Genomic_DNA"/>
</dbReference>
<dbReference type="GO" id="GO:0046872">
    <property type="term" value="F:metal ion binding"/>
    <property type="evidence" value="ECO:0007669"/>
    <property type="project" value="UniProtKB-KW"/>
</dbReference>
<dbReference type="SUPFAM" id="SSF110857">
    <property type="entry name" value="Gamma-glutamyl cyclotransferase-like"/>
    <property type="match status" value="1"/>
</dbReference>
<keyword evidence="7 13" id="KW-0460">Magnesium</keyword>
<dbReference type="CDD" id="cd24155">
    <property type="entry name" value="NUDIX_ADPRase"/>
    <property type="match status" value="1"/>
</dbReference>
<evidence type="ECO:0000313" key="16">
    <source>
        <dbReference type="EMBL" id="SIS55086.1"/>
    </source>
</evidence>
<dbReference type="Proteomes" id="UP000186141">
    <property type="component" value="Unassembled WGS sequence"/>
</dbReference>
<protein>
    <recommendedName>
        <fullName evidence="4">ADP-ribose pyrophosphatase</fullName>
        <ecNumber evidence="3">3.6.1.13</ecNumber>
    </recommendedName>
    <alternativeName>
        <fullName evidence="9">ADP-ribose diphosphatase</fullName>
    </alternativeName>
    <alternativeName>
        <fullName evidence="11">ADP-ribose phosphohydrolase</fullName>
    </alternativeName>
    <alternativeName>
        <fullName evidence="10">Adenosine diphosphoribose pyrophosphatase</fullName>
    </alternativeName>
</protein>
<dbReference type="GO" id="GO:0005829">
    <property type="term" value="C:cytosol"/>
    <property type="evidence" value="ECO:0007669"/>
    <property type="project" value="TreeGrafter"/>
</dbReference>
<feature type="short sequence motif" description="Nudix box" evidence="14">
    <location>
        <begin position="257"/>
        <end position="279"/>
    </location>
</feature>
<dbReference type="Gene3D" id="3.10.490.10">
    <property type="entry name" value="Gamma-glutamyl cyclotransferase-like"/>
    <property type="match status" value="1"/>
</dbReference>
<evidence type="ECO:0000256" key="6">
    <source>
        <dbReference type="ARBA" id="ARBA00022801"/>
    </source>
</evidence>
<gene>
    <name evidence="16" type="ORF">SAMN05421774_101151</name>
</gene>
<dbReference type="InterPro" id="IPR000086">
    <property type="entry name" value="NUDIX_hydrolase_dom"/>
</dbReference>
<evidence type="ECO:0000256" key="7">
    <source>
        <dbReference type="ARBA" id="ARBA00022842"/>
    </source>
</evidence>
<dbReference type="InterPro" id="IPR020084">
    <property type="entry name" value="NUDIX_hydrolase_CS"/>
</dbReference>
<dbReference type="Pfam" id="PF06094">
    <property type="entry name" value="GGACT"/>
    <property type="match status" value="1"/>
</dbReference>
<evidence type="ECO:0000256" key="12">
    <source>
        <dbReference type="ARBA" id="ARBA00049546"/>
    </source>
</evidence>
<evidence type="ECO:0000256" key="11">
    <source>
        <dbReference type="ARBA" id="ARBA00033056"/>
    </source>
</evidence>
<dbReference type="PROSITE" id="PS00893">
    <property type="entry name" value="NUDIX_BOX"/>
    <property type="match status" value="1"/>
</dbReference>
<evidence type="ECO:0000256" key="14">
    <source>
        <dbReference type="PIRSR" id="PIRSR604385-3"/>
    </source>
</evidence>
<dbReference type="RefSeq" id="WP_076527746.1">
    <property type="nucleotide sequence ID" value="NZ_BMEH01000001.1"/>
</dbReference>
<dbReference type="STRING" id="1086013.SAMN05421774_101151"/>
<comment type="catalytic activity">
    <reaction evidence="12">
        <text>ADP-D-ribose + H2O = D-ribose 5-phosphate + AMP + 2 H(+)</text>
        <dbReference type="Rhea" id="RHEA:10412"/>
        <dbReference type="ChEBI" id="CHEBI:15377"/>
        <dbReference type="ChEBI" id="CHEBI:15378"/>
        <dbReference type="ChEBI" id="CHEBI:57967"/>
        <dbReference type="ChEBI" id="CHEBI:78346"/>
        <dbReference type="ChEBI" id="CHEBI:456215"/>
        <dbReference type="EC" id="3.6.1.13"/>
    </reaction>
</comment>
<reference evidence="16 17" key="1">
    <citation type="submission" date="2017-01" db="EMBL/GenBank/DDBJ databases">
        <authorList>
            <person name="Mah S.A."/>
            <person name="Swanson W.J."/>
            <person name="Moy G.W."/>
            <person name="Vacquier V.D."/>
        </authorList>
    </citation>
    <scope>NUCLEOTIDE SEQUENCE [LARGE SCALE GENOMIC DNA]</scope>
    <source>
        <strain evidence="16 17">DSM 26375</strain>
    </source>
</reference>